<reference evidence="2" key="1">
    <citation type="journal article" date="2020" name="Nat. Ecol. Evol.">
        <title>Deeply conserved synteny resolves early events in vertebrate evolution.</title>
        <authorList>
            <person name="Simakov O."/>
            <person name="Marletaz F."/>
            <person name="Yue J.X."/>
            <person name="O'Connell B."/>
            <person name="Jenkins J."/>
            <person name="Brandt A."/>
            <person name="Calef R."/>
            <person name="Tung C.H."/>
            <person name="Huang T.K."/>
            <person name="Schmutz J."/>
            <person name="Satoh N."/>
            <person name="Yu J.K."/>
            <person name="Putnam N.H."/>
            <person name="Green R.E."/>
            <person name="Rokhsar D.S."/>
        </authorList>
    </citation>
    <scope>NUCLEOTIDE SEQUENCE [LARGE SCALE GENOMIC DNA]</scope>
    <source>
        <strain evidence="2">S238N-H82</strain>
    </source>
</reference>
<evidence type="ECO:0000313" key="3">
    <source>
        <dbReference type="RefSeq" id="XP_035686632.1"/>
    </source>
</evidence>
<accession>A0A9J7LPB4</accession>
<sequence length="141" mass="14979">MSERETAVNSVRICEFSSLIEQCQAAVETNLLWPEAGRQPGAFSPAGALLKSQQLHITSPLSPEAVADGLLTGCVPSQLYLRPAASVRSAPRLQTKVCRDPEQARARCPEPAETDRGEHGDPESAGTTLGPDLSLANRSVS</sequence>
<organism evidence="2 3">
    <name type="scientific">Branchiostoma floridae</name>
    <name type="common">Florida lancelet</name>
    <name type="synonym">Amphioxus</name>
    <dbReference type="NCBI Taxonomy" id="7739"/>
    <lineage>
        <taxon>Eukaryota</taxon>
        <taxon>Metazoa</taxon>
        <taxon>Chordata</taxon>
        <taxon>Cephalochordata</taxon>
        <taxon>Leptocardii</taxon>
        <taxon>Amphioxiformes</taxon>
        <taxon>Branchiostomatidae</taxon>
        <taxon>Branchiostoma</taxon>
    </lineage>
</organism>
<dbReference type="KEGG" id="bfo:118422891"/>
<dbReference type="AlphaFoldDB" id="A0A9J7LPB4"/>
<gene>
    <name evidence="3" type="primary">LOC118422891</name>
</gene>
<name>A0A9J7LPB4_BRAFL</name>
<dbReference type="RefSeq" id="XP_035686632.1">
    <property type="nucleotide sequence ID" value="XM_035830739.1"/>
</dbReference>
<evidence type="ECO:0000256" key="1">
    <source>
        <dbReference type="SAM" id="MobiDB-lite"/>
    </source>
</evidence>
<feature type="region of interest" description="Disordered" evidence="1">
    <location>
        <begin position="90"/>
        <end position="141"/>
    </location>
</feature>
<dbReference type="Proteomes" id="UP000001554">
    <property type="component" value="Chromosome 9"/>
</dbReference>
<keyword evidence="2" id="KW-1185">Reference proteome</keyword>
<evidence type="ECO:0000313" key="2">
    <source>
        <dbReference type="Proteomes" id="UP000001554"/>
    </source>
</evidence>
<reference evidence="3" key="2">
    <citation type="submission" date="2025-08" db="UniProtKB">
        <authorList>
            <consortium name="RefSeq"/>
        </authorList>
    </citation>
    <scope>IDENTIFICATION</scope>
    <source>
        <strain evidence="3">S238N-H82</strain>
        <tissue evidence="3">Testes</tissue>
    </source>
</reference>
<dbReference type="GeneID" id="118422891"/>
<protein>
    <submittedName>
        <fullName evidence="3">Uncharacterized protein LOC118422891</fullName>
    </submittedName>
</protein>
<feature type="compositionally biased region" description="Basic and acidic residues" evidence="1">
    <location>
        <begin position="97"/>
        <end position="122"/>
    </location>
</feature>
<proteinExistence type="predicted"/>